<dbReference type="SUPFAM" id="SSF46689">
    <property type="entry name" value="Homeodomain-like"/>
    <property type="match status" value="1"/>
</dbReference>
<dbReference type="InterPro" id="IPR017884">
    <property type="entry name" value="SANT_dom"/>
</dbReference>
<dbReference type="InParanoid" id="A0A2G5F0N4"/>
<dbReference type="EMBL" id="KZ305020">
    <property type="protein sequence ID" value="PIA61522.1"/>
    <property type="molecule type" value="Genomic_DNA"/>
</dbReference>
<keyword evidence="3" id="KW-0804">Transcription</keyword>
<keyword evidence="4" id="KW-0539">Nucleus</keyword>
<feature type="compositionally biased region" description="Polar residues" evidence="5">
    <location>
        <begin position="656"/>
        <end position="667"/>
    </location>
</feature>
<dbReference type="InterPro" id="IPR056067">
    <property type="entry name" value="DUF7650"/>
</dbReference>
<dbReference type="InterPro" id="IPR057712">
    <property type="entry name" value="DUF7952"/>
</dbReference>
<dbReference type="FunCoup" id="A0A2G5F0N4">
    <property type="interactions" value="920"/>
</dbReference>
<name>A0A2G5F0N4_AQUCA</name>
<dbReference type="Proteomes" id="UP000230069">
    <property type="component" value="Unassembled WGS sequence"/>
</dbReference>
<feature type="region of interest" description="Disordered" evidence="5">
    <location>
        <begin position="407"/>
        <end position="438"/>
    </location>
</feature>
<dbReference type="Pfam" id="PF25826">
    <property type="entry name" value="DUF7952"/>
    <property type="match status" value="1"/>
</dbReference>
<feature type="region of interest" description="Disordered" evidence="5">
    <location>
        <begin position="621"/>
        <end position="671"/>
    </location>
</feature>
<evidence type="ECO:0000256" key="3">
    <source>
        <dbReference type="ARBA" id="ARBA00023163"/>
    </source>
</evidence>
<protein>
    <recommendedName>
        <fullName evidence="6">SANT domain-containing protein</fullName>
    </recommendedName>
</protein>
<gene>
    <name evidence="7" type="ORF">AQUCO_00300802v1</name>
</gene>
<dbReference type="Gene3D" id="1.10.10.60">
    <property type="entry name" value="Homeodomain-like"/>
    <property type="match status" value="1"/>
</dbReference>
<dbReference type="Pfam" id="PF24662">
    <property type="entry name" value="DUF7650"/>
    <property type="match status" value="1"/>
</dbReference>
<feature type="region of interest" description="Disordered" evidence="5">
    <location>
        <begin position="487"/>
        <end position="529"/>
    </location>
</feature>
<sequence>MEMDPIELGCNGESILEGTSDDHLLSQSSPDMNTIFGNPQVPPRVGDQYQVDIPPLVTESEHIQLTKQPDDTEVMLDQSFLIGLPVPIMWVCEQVDKTKHAPMEFYGDSDVRRNINMLIGSGSSRGIHINSKNEDSKLEMCSNKGHSAFPGSSGSSWTNLEVKSFLLGLYIFGKNLVQVRKFVETKEIGDVLSYYYGRFYRSNDYHRWSECRKMKNRKCILGQRIFTGWRQHEFLSRLFSHSSEECQHTLSEISKAFAEGKISLEEYVFILKATVGMNSLIEAIGIGKGRQDLTGIVDTVKTSRPDIPTGKECNSLSSGDILKFLTGDFRLSKNKSNDLFWEAVWPRLLATGWHSEQPRNYAGSKNSLVFLVPGVKKYSKRRCVKGKQYFDSVTDVLNKVVSNPRLLDIEGETPNSEGKKEENGWNTEQKFDQNGLSDGRRQCYLQPRIPNSEPDIVKFTVVDTSLVDGEGPLKVRELRTLPVDTIVSTPASLSRETDTNSSEEPEDEPKSADMLSNGQGASNTSRHADDTCERGVCIERLDYLLSDSKQEGSINLLDIPDVPMEDHENHRVNTCKDKHPSNTKCEFNQRGKLRQSNYLAPFSKRRRLSACGKEQKNRSASGFSLSSRLKEEDPCCSSDSPGASENMVGLPREKLSNGSSIKGSSGDCSEGMVSENGVVTAMFVENVERRPLIDLNLPHDPQDFEIGGPVTTEVGDSQDDAIRKKSSFPIGRNEPYDSQVLETSYDMVDAEQEPIGIRQSTRNRPLTTKALEALALGYLSSKRKPRGGKAMLQENPISRPSRCARGRSSVNGNIIDGGNGVVDKAVEECSSNTNIMSNSQVLSEREVSHELLGAASAACCPELFSPRR</sequence>
<keyword evidence="8" id="KW-1185">Reference proteome</keyword>
<keyword evidence="2" id="KW-0805">Transcription regulation</keyword>
<dbReference type="STRING" id="218851.A0A2G5F0N4"/>
<feature type="compositionally biased region" description="Polar residues" evidence="5">
    <location>
        <begin position="514"/>
        <end position="525"/>
    </location>
</feature>
<evidence type="ECO:0000256" key="1">
    <source>
        <dbReference type="ARBA" id="ARBA00004123"/>
    </source>
</evidence>
<dbReference type="OrthoDB" id="1634742at2759"/>
<dbReference type="AlphaFoldDB" id="A0A2G5F0N4"/>
<evidence type="ECO:0000313" key="8">
    <source>
        <dbReference type="Proteomes" id="UP000230069"/>
    </source>
</evidence>
<dbReference type="PANTHER" id="PTHR13859">
    <property type="entry name" value="ATROPHIN-RELATED"/>
    <property type="match status" value="1"/>
</dbReference>
<accession>A0A2G5F0N4</accession>
<feature type="compositionally biased region" description="Polar residues" evidence="5">
    <location>
        <begin position="424"/>
        <end position="436"/>
    </location>
</feature>
<organism evidence="7 8">
    <name type="scientific">Aquilegia coerulea</name>
    <name type="common">Rocky mountain columbine</name>
    <dbReference type="NCBI Taxonomy" id="218851"/>
    <lineage>
        <taxon>Eukaryota</taxon>
        <taxon>Viridiplantae</taxon>
        <taxon>Streptophyta</taxon>
        <taxon>Embryophyta</taxon>
        <taxon>Tracheophyta</taxon>
        <taxon>Spermatophyta</taxon>
        <taxon>Magnoliopsida</taxon>
        <taxon>Ranunculales</taxon>
        <taxon>Ranunculaceae</taxon>
        <taxon>Thalictroideae</taxon>
        <taxon>Aquilegia</taxon>
    </lineage>
</organism>
<evidence type="ECO:0000256" key="4">
    <source>
        <dbReference type="ARBA" id="ARBA00023242"/>
    </source>
</evidence>
<feature type="domain" description="SANT" evidence="6">
    <location>
        <begin position="152"/>
        <end position="203"/>
    </location>
</feature>
<comment type="subcellular location">
    <subcellularLocation>
        <location evidence="1">Nucleus</location>
    </subcellularLocation>
</comment>
<evidence type="ECO:0000259" key="6">
    <source>
        <dbReference type="PROSITE" id="PS51293"/>
    </source>
</evidence>
<dbReference type="PANTHER" id="PTHR13859:SF11">
    <property type="entry name" value="GRUNGE, ISOFORM J"/>
    <property type="match status" value="1"/>
</dbReference>
<dbReference type="InterPro" id="IPR009057">
    <property type="entry name" value="Homeodomain-like_sf"/>
</dbReference>
<evidence type="ECO:0000256" key="5">
    <source>
        <dbReference type="SAM" id="MobiDB-lite"/>
    </source>
</evidence>
<evidence type="ECO:0000256" key="2">
    <source>
        <dbReference type="ARBA" id="ARBA00023015"/>
    </source>
</evidence>
<feature type="compositionally biased region" description="Polar residues" evidence="5">
    <location>
        <begin position="487"/>
        <end position="500"/>
    </location>
</feature>
<dbReference type="PROSITE" id="PS51293">
    <property type="entry name" value="SANT"/>
    <property type="match status" value="1"/>
</dbReference>
<dbReference type="GO" id="GO:0003714">
    <property type="term" value="F:transcription corepressor activity"/>
    <property type="evidence" value="ECO:0007669"/>
    <property type="project" value="TreeGrafter"/>
</dbReference>
<dbReference type="GO" id="GO:0005634">
    <property type="term" value="C:nucleus"/>
    <property type="evidence" value="ECO:0007669"/>
    <property type="project" value="UniProtKB-SubCell"/>
</dbReference>
<reference evidence="7 8" key="1">
    <citation type="submission" date="2017-09" db="EMBL/GenBank/DDBJ databases">
        <title>WGS assembly of Aquilegia coerulea Goldsmith.</title>
        <authorList>
            <person name="Hodges S."/>
            <person name="Kramer E."/>
            <person name="Nordborg M."/>
            <person name="Tomkins J."/>
            <person name="Borevitz J."/>
            <person name="Derieg N."/>
            <person name="Yan J."/>
            <person name="Mihaltcheva S."/>
            <person name="Hayes R.D."/>
            <person name="Rokhsar D."/>
        </authorList>
    </citation>
    <scope>NUCLEOTIDE SEQUENCE [LARGE SCALE GENOMIC DNA]</scope>
    <source>
        <strain evidence="8">cv. Goldsmith</strain>
    </source>
</reference>
<evidence type="ECO:0000313" key="7">
    <source>
        <dbReference type="EMBL" id="PIA61522.1"/>
    </source>
</evidence>
<proteinExistence type="predicted"/>
<dbReference type="FunFam" id="1.10.10.60:FF:000374">
    <property type="entry name" value="Arginine-glutamic acid dipeptide repeat protein"/>
    <property type="match status" value="1"/>
</dbReference>